<evidence type="ECO:0000313" key="8">
    <source>
        <dbReference type="Proteomes" id="UP000823886"/>
    </source>
</evidence>
<dbReference type="AlphaFoldDB" id="A0A9D2PLH1"/>
<organism evidence="7 8">
    <name type="scientific">Candidatus Blautia merdavium</name>
    <dbReference type="NCBI Taxonomy" id="2838494"/>
    <lineage>
        <taxon>Bacteria</taxon>
        <taxon>Bacillati</taxon>
        <taxon>Bacillota</taxon>
        <taxon>Clostridia</taxon>
        <taxon>Lachnospirales</taxon>
        <taxon>Lachnospiraceae</taxon>
        <taxon>Blautia</taxon>
    </lineage>
</organism>
<dbReference type="EMBL" id="DWVZ01000082">
    <property type="protein sequence ID" value="HJC63247.1"/>
    <property type="molecule type" value="Genomic_DNA"/>
</dbReference>
<dbReference type="InterPro" id="IPR018357">
    <property type="entry name" value="Hexapep_transf_CS"/>
</dbReference>
<protein>
    <recommendedName>
        <fullName evidence="5">Acetyltransferase</fullName>
        <ecNumber evidence="5">2.3.1.-</ecNumber>
    </recommendedName>
</protein>
<dbReference type="GO" id="GO:0008870">
    <property type="term" value="F:galactoside O-acetyltransferase activity"/>
    <property type="evidence" value="ECO:0007669"/>
    <property type="project" value="TreeGrafter"/>
</dbReference>
<evidence type="ECO:0000313" key="7">
    <source>
        <dbReference type="EMBL" id="HJC63247.1"/>
    </source>
</evidence>
<dbReference type="SUPFAM" id="SSF51161">
    <property type="entry name" value="Trimeric LpxA-like enzymes"/>
    <property type="match status" value="1"/>
</dbReference>
<dbReference type="FunFam" id="2.160.10.10:FF:000008">
    <property type="entry name" value="Maltose O-acetyltransferase"/>
    <property type="match status" value="1"/>
</dbReference>
<evidence type="ECO:0000259" key="6">
    <source>
        <dbReference type="SMART" id="SM01266"/>
    </source>
</evidence>
<dbReference type="PANTHER" id="PTHR43017">
    <property type="entry name" value="GALACTOSIDE O-ACETYLTRANSFERASE"/>
    <property type="match status" value="1"/>
</dbReference>
<evidence type="ECO:0000256" key="3">
    <source>
        <dbReference type="ARBA" id="ARBA00022737"/>
    </source>
</evidence>
<dbReference type="InterPro" id="IPR024688">
    <property type="entry name" value="Mac_dom"/>
</dbReference>
<evidence type="ECO:0000256" key="1">
    <source>
        <dbReference type="ARBA" id="ARBA00007274"/>
    </source>
</evidence>
<dbReference type="Pfam" id="PF00132">
    <property type="entry name" value="Hexapep"/>
    <property type="match status" value="1"/>
</dbReference>
<dbReference type="SMART" id="SM01266">
    <property type="entry name" value="Mac"/>
    <property type="match status" value="1"/>
</dbReference>
<dbReference type="InterPro" id="IPR011004">
    <property type="entry name" value="Trimer_LpxA-like_sf"/>
</dbReference>
<dbReference type="InterPro" id="IPR001451">
    <property type="entry name" value="Hexapep"/>
</dbReference>
<dbReference type="Gene3D" id="2.160.10.10">
    <property type="entry name" value="Hexapeptide repeat proteins"/>
    <property type="match status" value="1"/>
</dbReference>
<dbReference type="EC" id="2.3.1.-" evidence="5"/>
<name>A0A9D2PLH1_9FIRM</name>
<proteinExistence type="inferred from homology"/>
<evidence type="ECO:0000256" key="5">
    <source>
        <dbReference type="RuleBase" id="RU367021"/>
    </source>
</evidence>
<dbReference type="InterPro" id="IPR039369">
    <property type="entry name" value="LacA-like"/>
</dbReference>
<dbReference type="Pfam" id="PF12464">
    <property type="entry name" value="Mac"/>
    <property type="match status" value="1"/>
</dbReference>
<feature type="domain" description="Maltose/galactoside acetyltransferase" evidence="6">
    <location>
        <begin position="4"/>
        <end position="58"/>
    </location>
</feature>
<evidence type="ECO:0000256" key="2">
    <source>
        <dbReference type="ARBA" id="ARBA00022679"/>
    </source>
</evidence>
<gene>
    <name evidence="7" type="ORF">H9753_06480</name>
</gene>
<keyword evidence="2 5" id="KW-0808">Transferase</keyword>
<comment type="caution">
    <text evidence="7">The sequence shown here is derived from an EMBL/GenBank/DDBJ whole genome shotgun (WGS) entry which is preliminary data.</text>
</comment>
<accession>A0A9D2PLH1</accession>
<dbReference type="Proteomes" id="UP000823886">
    <property type="component" value="Unassembled WGS sequence"/>
</dbReference>
<dbReference type="PANTHER" id="PTHR43017:SF1">
    <property type="entry name" value="ACETYLTRANSFERASE YJL218W-RELATED"/>
    <property type="match status" value="1"/>
</dbReference>
<reference evidence="7" key="2">
    <citation type="submission" date="2021-04" db="EMBL/GenBank/DDBJ databases">
        <authorList>
            <person name="Gilroy R."/>
        </authorList>
    </citation>
    <scope>NUCLEOTIDE SEQUENCE</scope>
    <source>
        <strain evidence="7">ChiBcec2-3848</strain>
    </source>
</reference>
<comment type="similarity">
    <text evidence="1 5">Belongs to the transferase hexapeptide repeat family.</text>
</comment>
<dbReference type="CDD" id="cd03357">
    <property type="entry name" value="LbH_MAT_GAT"/>
    <property type="match status" value="1"/>
</dbReference>
<reference evidence="7" key="1">
    <citation type="journal article" date="2021" name="PeerJ">
        <title>Extensive microbial diversity within the chicken gut microbiome revealed by metagenomics and culture.</title>
        <authorList>
            <person name="Gilroy R."/>
            <person name="Ravi A."/>
            <person name="Getino M."/>
            <person name="Pursley I."/>
            <person name="Horton D.L."/>
            <person name="Alikhan N.F."/>
            <person name="Baker D."/>
            <person name="Gharbi K."/>
            <person name="Hall N."/>
            <person name="Watson M."/>
            <person name="Adriaenssens E.M."/>
            <person name="Foster-Nyarko E."/>
            <person name="Jarju S."/>
            <person name="Secka A."/>
            <person name="Antonio M."/>
            <person name="Oren A."/>
            <person name="Chaudhuri R.R."/>
            <person name="La Ragione R."/>
            <person name="Hildebrand F."/>
            <person name="Pallen M.J."/>
        </authorList>
    </citation>
    <scope>NUCLEOTIDE SEQUENCE</scope>
    <source>
        <strain evidence="7">ChiBcec2-3848</strain>
    </source>
</reference>
<keyword evidence="3" id="KW-0677">Repeat</keyword>
<dbReference type="PROSITE" id="PS00101">
    <property type="entry name" value="HEXAPEP_TRANSFERASES"/>
    <property type="match status" value="1"/>
</dbReference>
<keyword evidence="4 5" id="KW-0012">Acyltransferase</keyword>
<sequence>MTEKELMLSEQLYIAQDEELARDNAKARKLTRLINTTTEEQGEYRLQLFRELLGKVGKSFWIEPPFRCDYGCNTYIGENFYANYDCIIIDVAEVHIGDNVFFGPRVGVYTAGHPIDAEVRNTQLEYGKKITIGSNVWVGANTVINPGVAIGSNVVIGSGSVVTKDIPDGVVAAGVPCRVIRSITDQDKAYWKQQAAVHEENKEK</sequence>
<evidence type="ECO:0000256" key="4">
    <source>
        <dbReference type="ARBA" id="ARBA00023315"/>
    </source>
</evidence>